<feature type="non-terminal residue" evidence="1">
    <location>
        <position position="231"/>
    </location>
</feature>
<dbReference type="AlphaFoldDB" id="A0A1B6LJ62"/>
<accession>A0A1B6LJ62</accession>
<protein>
    <submittedName>
        <fullName evidence="1">Uncharacterized protein</fullName>
    </submittedName>
</protein>
<organism evidence="1">
    <name type="scientific">Graphocephala atropunctata</name>
    <dbReference type="NCBI Taxonomy" id="36148"/>
    <lineage>
        <taxon>Eukaryota</taxon>
        <taxon>Metazoa</taxon>
        <taxon>Ecdysozoa</taxon>
        <taxon>Arthropoda</taxon>
        <taxon>Hexapoda</taxon>
        <taxon>Insecta</taxon>
        <taxon>Pterygota</taxon>
        <taxon>Neoptera</taxon>
        <taxon>Paraneoptera</taxon>
        <taxon>Hemiptera</taxon>
        <taxon>Auchenorrhyncha</taxon>
        <taxon>Membracoidea</taxon>
        <taxon>Cicadellidae</taxon>
        <taxon>Cicadellinae</taxon>
        <taxon>Cicadellini</taxon>
        <taxon>Graphocephala</taxon>
    </lineage>
</organism>
<feature type="non-terminal residue" evidence="1">
    <location>
        <position position="1"/>
    </location>
</feature>
<gene>
    <name evidence="1" type="ORF">g.2434</name>
</gene>
<reference evidence="1" key="1">
    <citation type="submission" date="2015-11" db="EMBL/GenBank/DDBJ databases">
        <title>De novo transcriptome assembly of four potential Pierce s Disease insect vectors from Arizona vineyards.</title>
        <authorList>
            <person name="Tassone E.E."/>
        </authorList>
    </citation>
    <scope>NUCLEOTIDE SEQUENCE</scope>
</reference>
<proteinExistence type="predicted"/>
<name>A0A1B6LJ62_9HEMI</name>
<evidence type="ECO:0000313" key="1">
    <source>
        <dbReference type="EMBL" id="JAT23742.1"/>
    </source>
</evidence>
<dbReference type="EMBL" id="GEBQ01016235">
    <property type="protein sequence ID" value="JAT23742.1"/>
    <property type="molecule type" value="Transcribed_RNA"/>
</dbReference>
<sequence>GVWRARLSALDLQHKRQVQQLQERLTSSQLEGQEMKKDLERRFEEVLSKFEQSQTLIKSYQISGKDIKMDSNDNIQESSLGSSHSDFKIQSVDLTVEKSTKTQSPFQRRKAFVAQKSKTIQDEELVEDPQNENMVEILQPDVDSDVEIVSLKAQSYNKGRQSVTNEGTSKQMFAIVEDKEVAVEVSKSKNKEIIMKNILEEEKLKALFSKTPEIILSPTEEDETSITETST</sequence>